<dbReference type="Proteomes" id="UP000516305">
    <property type="component" value="Chromosome"/>
</dbReference>
<dbReference type="AlphaFoldDB" id="A0A7H0VB40"/>
<protein>
    <submittedName>
        <fullName evidence="1">Uncharacterized protein</fullName>
    </submittedName>
</protein>
<dbReference type="KEGG" id="chyd:H4K34_11170"/>
<evidence type="ECO:0000313" key="1">
    <source>
        <dbReference type="EMBL" id="QNR22938.1"/>
    </source>
</evidence>
<evidence type="ECO:0000313" key="2">
    <source>
        <dbReference type="Proteomes" id="UP000516305"/>
    </source>
</evidence>
<name>A0A7H0VB40_9FLAO</name>
<organism evidence="1 2">
    <name type="scientific">Croceimicrobium hydrocarbonivorans</name>
    <dbReference type="NCBI Taxonomy" id="2761580"/>
    <lineage>
        <taxon>Bacteria</taxon>
        <taxon>Pseudomonadati</taxon>
        <taxon>Bacteroidota</taxon>
        <taxon>Flavobacteriia</taxon>
        <taxon>Flavobacteriales</taxon>
        <taxon>Owenweeksiaceae</taxon>
        <taxon>Croceimicrobium</taxon>
    </lineage>
</organism>
<keyword evidence="2" id="KW-1185">Reference proteome</keyword>
<accession>A0A7H0VB40</accession>
<gene>
    <name evidence="1" type="ORF">H4K34_11170</name>
</gene>
<dbReference type="RefSeq" id="WP_210757507.1">
    <property type="nucleotide sequence ID" value="NZ_CP060139.1"/>
</dbReference>
<dbReference type="EMBL" id="CP060139">
    <property type="protein sequence ID" value="QNR22938.1"/>
    <property type="molecule type" value="Genomic_DNA"/>
</dbReference>
<sequence>MHKKENTLFNIVVHENWLYDAVPVLSVCMPIRKMHHTYHIALKALCNQDSDVPWELLIFADHDSITEIALLQYFKFLREAGCCRLVIVKDKRLDYSCHLSYKWTFLFHIASPTSLVFVLQAADCYSDADRLSKHFRYRLALWQHYSSGHFYDLGTKQLSQFRLPYKAKTGLDMAIRAREARKISLVDETNNVSKSVDGWLFNQVKANFMQTKDLGPKQQGFDLHGTNLISKERGAMINSFSPPFFPPLDDFALPEDCMDLLAQAEKDSKTA</sequence>
<reference evidence="1 2" key="1">
    <citation type="submission" date="2020-08" db="EMBL/GenBank/DDBJ databases">
        <title>Croceimicrobium hydrocarbonivorans gen. nov., sp. nov., a novel marine bacterium isolated from a bacterial consortium that degrades polyethylene terephthalate.</title>
        <authorList>
            <person name="Liu R."/>
        </authorList>
    </citation>
    <scope>NUCLEOTIDE SEQUENCE [LARGE SCALE GENOMIC DNA]</scope>
    <source>
        <strain evidence="1 2">A20-9</strain>
    </source>
</reference>
<proteinExistence type="predicted"/>